<reference evidence="2" key="2">
    <citation type="journal article" date="2021" name="PeerJ">
        <title>Extensive microbial diversity within the chicken gut microbiome revealed by metagenomics and culture.</title>
        <authorList>
            <person name="Gilroy R."/>
            <person name="Ravi A."/>
            <person name="Getino M."/>
            <person name="Pursley I."/>
            <person name="Horton D.L."/>
            <person name="Alikhan N.F."/>
            <person name="Baker D."/>
            <person name="Gharbi K."/>
            <person name="Hall N."/>
            <person name="Watson M."/>
            <person name="Adriaenssens E.M."/>
            <person name="Foster-Nyarko E."/>
            <person name="Jarju S."/>
            <person name="Secka A."/>
            <person name="Antonio M."/>
            <person name="Oren A."/>
            <person name="Chaudhuri R.R."/>
            <person name="La Ragione R."/>
            <person name="Hildebrand F."/>
            <person name="Pallen M.J."/>
        </authorList>
    </citation>
    <scope>NUCLEOTIDE SEQUENCE</scope>
    <source>
        <strain evidence="2">ChiSxjej1B13-7041</strain>
    </source>
</reference>
<protein>
    <submittedName>
        <fullName evidence="2">Polyphosphate polymerase domain-containing protein</fullName>
    </submittedName>
</protein>
<dbReference type="AlphaFoldDB" id="A0A9D1EL19"/>
<dbReference type="InterPro" id="IPR018966">
    <property type="entry name" value="VTC_domain"/>
</dbReference>
<organism evidence="2 3">
    <name type="scientific">Candidatus Egerieimonas intestinavium</name>
    <dbReference type="NCBI Taxonomy" id="2840777"/>
    <lineage>
        <taxon>Bacteria</taxon>
        <taxon>Bacillati</taxon>
        <taxon>Bacillota</taxon>
        <taxon>Clostridia</taxon>
        <taxon>Lachnospirales</taxon>
        <taxon>Lachnospiraceae</taxon>
        <taxon>Lachnospiraceae incertae sedis</taxon>
        <taxon>Candidatus Egerieimonas</taxon>
    </lineage>
</organism>
<comment type="caution">
    <text evidence="2">The sequence shown here is derived from an EMBL/GenBank/DDBJ whole genome shotgun (WGS) entry which is preliminary data.</text>
</comment>
<dbReference type="Pfam" id="PF09359">
    <property type="entry name" value="VTC"/>
    <property type="match status" value="1"/>
</dbReference>
<gene>
    <name evidence="2" type="ORF">IAB98_10230</name>
</gene>
<evidence type="ECO:0000313" key="2">
    <source>
        <dbReference type="EMBL" id="HIR93781.1"/>
    </source>
</evidence>
<sequence length="244" mass="29210">MAMYRNEWKYYISQWEAEELKRRLLPFMEVDPYARGGQYTIRSLYFDDYWDSAYTEKMMGISDRKKWRIRIYDYSDVGIKLERKKKKSSYIFKESAPLSRQEFEWILEGKYEFLLGSPHNLCREFYYECMVNLQRPKVIVDYERTPLIRREGDVRVTFDRDVRAAAFNYDIFDPNLPTRATLEPGVLVLEVKFTEFLPSVIKELLPLDGQQFLAISKYTLCYEAAFFRTDVLAGISKTNRRGKR</sequence>
<accession>A0A9D1EL19</accession>
<name>A0A9D1EL19_9FIRM</name>
<dbReference type="CDD" id="cd07750">
    <property type="entry name" value="PolyPPase_VTC_like"/>
    <property type="match status" value="1"/>
</dbReference>
<dbReference type="GO" id="GO:0006799">
    <property type="term" value="P:polyphosphate biosynthetic process"/>
    <property type="evidence" value="ECO:0007669"/>
    <property type="project" value="UniProtKB-ARBA"/>
</dbReference>
<dbReference type="Gene3D" id="3.20.100.30">
    <property type="entry name" value="VTC, catalytic tunnel domain"/>
    <property type="match status" value="1"/>
</dbReference>
<dbReference type="InterPro" id="IPR042267">
    <property type="entry name" value="VTC_sf"/>
</dbReference>
<evidence type="ECO:0000259" key="1">
    <source>
        <dbReference type="Pfam" id="PF09359"/>
    </source>
</evidence>
<proteinExistence type="predicted"/>
<feature type="domain" description="VTC" evidence="1">
    <location>
        <begin position="5"/>
        <end position="225"/>
    </location>
</feature>
<evidence type="ECO:0000313" key="3">
    <source>
        <dbReference type="Proteomes" id="UP000886841"/>
    </source>
</evidence>
<dbReference type="EMBL" id="DVHU01000091">
    <property type="protein sequence ID" value="HIR93781.1"/>
    <property type="molecule type" value="Genomic_DNA"/>
</dbReference>
<dbReference type="Proteomes" id="UP000886841">
    <property type="component" value="Unassembled WGS sequence"/>
</dbReference>
<reference evidence="2" key="1">
    <citation type="submission" date="2020-10" db="EMBL/GenBank/DDBJ databases">
        <authorList>
            <person name="Gilroy R."/>
        </authorList>
    </citation>
    <scope>NUCLEOTIDE SEQUENCE</scope>
    <source>
        <strain evidence="2">ChiSxjej1B13-7041</strain>
    </source>
</reference>